<name>A0A8X6WT46_9ARAC</name>
<dbReference type="InterPro" id="IPR049012">
    <property type="entry name" value="Mutator_transp_dom"/>
</dbReference>
<dbReference type="AlphaFoldDB" id="A0A8X6WT46"/>
<dbReference type="EMBL" id="BMAV01002093">
    <property type="protein sequence ID" value="GFY40775.1"/>
    <property type="molecule type" value="Genomic_DNA"/>
</dbReference>
<proteinExistence type="predicted"/>
<evidence type="ECO:0000313" key="2">
    <source>
        <dbReference type="EMBL" id="GFY40775.1"/>
    </source>
</evidence>
<dbReference type="Proteomes" id="UP000886998">
    <property type="component" value="Unassembled WGS sequence"/>
</dbReference>
<comment type="caution">
    <text evidence="2">The sequence shown here is derived from an EMBL/GenBank/DDBJ whole genome shotgun (WGS) entry which is preliminary data.</text>
</comment>
<protein>
    <recommendedName>
        <fullName evidence="1">Mutator-like transposase domain-containing protein</fullName>
    </recommendedName>
</protein>
<sequence>MHNINLSFVFGLRTIGKEHSAARKLCSAINANFPSKTAFRCLEKKLEHVFSKVACKIMNETAVEVHKKNNFDEVIQCSVSVDRTWQRRGHLFLNGCVSVISIDTGEIVSLKFRIRNKIETDERPPEPARIRTWNLLIRSEARYPLRHCPI</sequence>
<dbReference type="Pfam" id="PF20700">
    <property type="entry name" value="Mutator"/>
    <property type="match status" value="1"/>
</dbReference>
<evidence type="ECO:0000259" key="1">
    <source>
        <dbReference type="Pfam" id="PF20700"/>
    </source>
</evidence>
<dbReference type="OrthoDB" id="6427993at2759"/>
<feature type="domain" description="Mutator-like transposase" evidence="1">
    <location>
        <begin position="3"/>
        <end position="115"/>
    </location>
</feature>
<accession>A0A8X6WT46</accession>
<gene>
    <name evidence="2" type="primary">AVEN_107614_1</name>
    <name evidence="2" type="ORF">TNIN_129491</name>
</gene>
<reference evidence="2" key="1">
    <citation type="submission" date="2020-08" db="EMBL/GenBank/DDBJ databases">
        <title>Multicomponent nature underlies the extraordinary mechanical properties of spider dragline silk.</title>
        <authorList>
            <person name="Kono N."/>
            <person name="Nakamura H."/>
            <person name="Mori M."/>
            <person name="Yoshida Y."/>
            <person name="Ohtoshi R."/>
            <person name="Malay A.D."/>
            <person name="Moran D.A.P."/>
            <person name="Tomita M."/>
            <person name="Numata K."/>
            <person name="Arakawa K."/>
        </authorList>
    </citation>
    <scope>NUCLEOTIDE SEQUENCE</scope>
</reference>
<evidence type="ECO:0000313" key="3">
    <source>
        <dbReference type="Proteomes" id="UP000886998"/>
    </source>
</evidence>
<organism evidence="2 3">
    <name type="scientific">Trichonephila inaurata madagascariensis</name>
    <dbReference type="NCBI Taxonomy" id="2747483"/>
    <lineage>
        <taxon>Eukaryota</taxon>
        <taxon>Metazoa</taxon>
        <taxon>Ecdysozoa</taxon>
        <taxon>Arthropoda</taxon>
        <taxon>Chelicerata</taxon>
        <taxon>Arachnida</taxon>
        <taxon>Araneae</taxon>
        <taxon>Araneomorphae</taxon>
        <taxon>Entelegynae</taxon>
        <taxon>Araneoidea</taxon>
        <taxon>Nephilidae</taxon>
        <taxon>Trichonephila</taxon>
        <taxon>Trichonephila inaurata</taxon>
    </lineage>
</organism>
<keyword evidence="3" id="KW-1185">Reference proteome</keyword>